<keyword evidence="3" id="KW-0472">Membrane</keyword>
<comment type="caution">
    <text evidence="5">The sequence shown here is derived from an EMBL/GenBank/DDBJ whole genome shotgun (WGS) entry which is preliminary data.</text>
</comment>
<feature type="compositionally biased region" description="Low complexity" evidence="2">
    <location>
        <begin position="549"/>
        <end position="570"/>
    </location>
</feature>
<evidence type="ECO:0000313" key="6">
    <source>
        <dbReference type="Proteomes" id="UP000659344"/>
    </source>
</evidence>
<dbReference type="Proteomes" id="UP000659344">
    <property type="component" value="Unassembled WGS sequence"/>
</dbReference>
<feature type="region of interest" description="Disordered" evidence="2">
    <location>
        <begin position="549"/>
        <end position="571"/>
    </location>
</feature>
<gene>
    <name evidence="5" type="ORF">GCM10008013_10570</name>
</gene>
<keyword evidence="3" id="KW-1133">Transmembrane helix</keyword>
<evidence type="ECO:0000259" key="4">
    <source>
        <dbReference type="Pfam" id="PF13514"/>
    </source>
</evidence>
<evidence type="ECO:0000256" key="1">
    <source>
        <dbReference type="SAM" id="Coils"/>
    </source>
</evidence>
<evidence type="ECO:0000256" key="3">
    <source>
        <dbReference type="SAM" id="Phobius"/>
    </source>
</evidence>
<dbReference type="RefSeq" id="WP_188536519.1">
    <property type="nucleotide sequence ID" value="NZ_BMFT01000001.1"/>
</dbReference>
<protein>
    <recommendedName>
        <fullName evidence="4">YhaN AAA domain-containing protein</fullName>
    </recommendedName>
</protein>
<dbReference type="PANTHER" id="PTHR41259">
    <property type="entry name" value="DOUBLE-STRAND BREAK REPAIR RAD50 ATPASE, PUTATIVE-RELATED"/>
    <property type="match status" value="1"/>
</dbReference>
<sequence>MRLEKLQVSGFGHLHGVDVEMHSPMTVLYGPNEAGKSTLLGFVRSMLFGIPTRASGALRYEPTQGGIHGGMLTVMGEDGARWSIERYAGHADGKVLSGTRGDRLRITRSDQEGHLRELTQEEMQRDLLGGMSKEMFKQLFAVSLSELQEVSALQSEEMSRFLFHAGIGGGSTVLRGEKKLVQEMDKLYRPRGRNQEIAQMMQSLERIRQEAEGIKSLLPRYNEVLVELEDVESRLTKCTEQRSLSGKETSKLQQAVEIRSHWLKREALRAELTALPHLQEFPEQGLIRWEALQEEKERLLLEIKENVRRNDALRSEMDSLSIDQELLDRAGEINSLATRLPSYESRVRQLAELEAEALSLRGQLGQCLRSINPAWNNEDLQSFTGTVSEREAVRRYVNRFAEYDKEMERLQNERFKLEREVTSLKSTYTAAVSRMEESKALGMSQFDVLISQDRNEIRSQWSVIKLELERWRELSMSSLLETRTTAAEVMVQERMRSLYYRLLGGSATLTVVLPIGLWLTTHSIWNAVIGGGTLLLLDLFIWIGFRGNKSSGRSSSRRSGSTGNSGSATSAEERLNKLLTTFIRHPLSAAGRAVGNTSLKDVPNWEQEERQLRQMMEGWYLWDQRHESLETESLNCRGRVLAAVDELHDLERELSRREAAFDDLAQEWEAWLLERKLPRDHSPEATLEIFRLTEQGGELLSRLEGLSHKISALQKENEEFESSCLSLRGDIFTQANAHTAVSQLQKVIVELENQQALKSRWDSLFIRMAPLAEERGRYDDRLNRVMSMEQHLLAEAQAKDGEDYLRLGANAAKCEILMKEIRQCDLVMFGGLEDEKKEQLELLLRSLSEEELEHCLKEARITAADIEKDWQNLQERRGRLLHEQESLEARGKQEDLSQQFAEHKAALSESIDKYAVMAVCNELISRVRRIYEEERQPEVLRLASDYFAEMTGGVYRRIVLKMGSQELMAEHREHGPIESTYLSRGSAEQLYLAMRLALSEAVSGQGKLPILLDDLFVNFDASRLAGALSVLKGVSSRHQVIMMTCHKHVVDEVLATIPTAEIIHL</sequence>
<accession>A0ABQ1Y830</accession>
<name>A0ABQ1Y830_9BACL</name>
<evidence type="ECO:0000256" key="2">
    <source>
        <dbReference type="SAM" id="MobiDB-lite"/>
    </source>
</evidence>
<keyword evidence="6" id="KW-1185">Reference proteome</keyword>
<feature type="transmembrane region" description="Helical" evidence="3">
    <location>
        <begin position="498"/>
        <end position="518"/>
    </location>
</feature>
<dbReference type="Gene3D" id="3.40.50.300">
    <property type="entry name" value="P-loop containing nucleotide triphosphate hydrolases"/>
    <property type="match status" value="2"/>
</dbReference>
<keyword evidence="1" id="KW-0175">Coiled coil</keyword>
<dbReference type="InterPro" id="IPR027417">
    <property type="entry name" value="P-loop_NTPase"/>
</dbReference>
<dbReference type="PANTHER" id="PTHR41259:SF1">
    <property type="entry name" value="DOUBLE-STRAND BREAK REPAIR RAD50 ATPASE, PUTATIVE-RELATED"/>
    <property type="match status" value="1"/>
</dbReference>
<dbReference type="EMBL" id="BMFT01000001">
    <property type="protein sequence ID" value="GGH16015.1"/>
    <property type="molecule type" value="Genomic_DNA"/>
</dbReference>
<feature type="transmembrane region" description="Helical" evidence="3">
    <location>
        <begin position="524"/>
        <end position="545"/>
    </location>
</feature>
<dbReference type="Pfam" id="PF13514">
    <property type="entry name" value="AAA_27"/>
    <property type="match status" value="1"/>
</dbReference>
<evidence type="ECO:0000313" key="5">
    <source>
        <dbReference type="EMBL" id="GGH16015.1"/>
    </source>
</evidence>
<feature type="coiled-coil region" evidence="1">
    <location>
        <begin position="833"/>
        <end position="876"/>
    </location>
</feature>
<keyword evidence="3" id="KW-0812">Transmembrane</keyword>
<proteinExistence type="predicted"/>
<feature type="coiled-coil region" evidence="1">
    <location>
        <begin position="393"/>
        <end position="427"/>
    </location>
</feature>
<dbReference type="InterPro" id="IPR038734">
    <property type="entry name" value="YhaN_AAA"/>
</dbReference>
<feature type="coiled-coil region" evidence="1">
    <location>
        <begin position="197"/>
        <end position="241"/>
    </location>
</feature>
<dbReference type="SUPFAM" id="SSF52540">
    <property type="entry name" value="P-loop containing nucleoside triphosphate hydrolases"/>
    <property type="match status" value="1"/>
</dbReference>
<organism evidence="5 6">
    <name type="scientific">Paenibacillus segetis</name>
    <dbReference type="NCBI Taxonomy" id="1325360"/>
    <lineage>
        <taxon>Bacteria</taxon>
        <taxon>Bacillati</taxon>
        <taxon>Bacillota</taxon>
        <taxon>Bacilli</taxon>
        <taxon>Bacillales</taxon>
        <taxon>Paenibacillaceae</taxon>
        <taxon>Paenibacillus</taxon>
    </lineage>
</organism>
<feature type="domain" description="YhaN AAA" evidence="4">
    <location>
        <begin position="1"/>
        <end position="212"/>
    </location>
</feature>
<reference evidence="6" key="1">
    <citation type="journal article" date="2019" name="Int. J. Syst. Evol. Microbiol.">
        <title>The Global Catalogue of Microorganisms (GCM) 10K type strain sequencing project: providing services to taxonomists for standard genome sequencing and annotation.</title>
        <authorList>
            <consortium name="The Broad Institute Genomics Platform"/>
            <consortium name="The Broad Institute Genome Sequencing Center for Infectious Disease"/>
            <person name="Wu L."/>
            <person name="Ma J."/>
        </authorList>
    </citation>
    <scope>NUCLEOTIDE SEQUENCE [LARGE SCALE GENOMIC DNA]</scope>
    <source>
        <strain evidence="6">CGMCC 1.12769</strain>
    </source>
</reference>